<organism evidence="4 5">
    <name type="scientific">Talaromyces atroroseus</name>
    <dbReference type="NCBI Taxonomy" id="1441469"/>
    <lineage>
        <taxon>Eukaryota</taxon>
        <taxon>Fungi</taxon>
        <taxon>Dikarya</taxon>
        <taxon>Ascomycota</taxon>
        <taxon>Pezizomycotina</taxon>
        <taxon>Eurotiomycetes</taxon>
        <taxon>Eurotiomycetidae</taxon>
        <taxon>Eurotiales</taxon>
        <taxon>Trichocomaceae</taxon>
        <taxon>Talaromyces</taxon>
        <taxon>Talaromyces sect. Trachyspermi</taxon>
    </lineage>
</organism>
<dbReference type="EMBL" id="LFMY01000015">
    <property type="protein sequence ID" value="OKL56157.1"/>
    <property type="molecule type" value="Genomic_DNA"/>
</dbReference>
<dbReference type="PANTHER" id="PTHR37534:SF38">
    <property type="entry name" value="ZN(2)-C6 FUNGAL-TYPE DOMAIN-CONTAINING PROTEIN"/>
    <property type="match status" value="1"/>
</dbReference>
<dbReference type="GO" id="GO:0005634">
    <property type="term" value="C:nucleus"/>
    <property type="evidence" value="ECO:0007669"/>
    <property type="project" value="UniProtKB-SubCell"/>
</dbReference>
<dbReference type="Pfam" id="PF11951">
    <property type="entry name" value="Fungal_trans_2"/>
    <property type="match status" value="1"/>
</dbReference>
<evidence type="ECO:0000313" key="4">
    <source>
        <dbReference type="EMBL" id="OKL56157.1"/>
    </source>
</evidence>
<dbReference type="GO" id="GO:0000976">
    <property type="term" value="F:transcription cis-regulatory region binding"/>
    <property type="evidence" value="ECO:0007669"/>
    <property type="project" value="TreeGrafter"/>
</dbReference>
<dbReference type="InterPro" id="IPR021858">
    <property type="entry name" value="Fun_TF"/>
</dbReference>
<evidence type="ECO:0000313" key="5">
    <source>
        <dbReference type="Proteomes" id="UP000214365"/>
    </source>
</evidence>
<dbReference type="PANTHER" id="PTHR37534">
    <property type="entry name" value="TRANSCRIPTIONAL ACTIVATOR PROTEIN UGA3"/>
    <property type="match status" value="1"/>
</dbReference>
<dbReference type="RefSeq" id="XP_020116278.1">
    <property type="nucleotide sequence ID" value="XM_020263568.1"/>
</dbReference>
<reference evidence="4 5" key="1">
    <citation type="submission" date="2015-06" db="EMBL/GenBank/DDBJ databases">
        <title>Talaromyces atroroseus IBT 11181 draft genome.</title>
        <authorList>
            <person name="Rasmussen K.B."/>
            <person name="Rasmussen S."/>
            <person name="Petersen B."/>
            <person name="Sicheritz-Ponten T."/>
            <person name="Mortensen U.H."/>
            <person name="Thrane U."/>
        </authorList>
    </citation>
    <scope>NUCLEOTIDE SEQUENCE [LARGE SCALE GENOMIC DNA]</scope>
    <source>
        <strain evidence="4 5">IBT 11181</strain>
    </source>
</reference>
<feature type="compositionally biased region" description="Low complexity" evidence="3">
    <location>
        <begin position="1"/>
        <end position="12"/>
    </location>
</feature>
<dbReference type="OrthoDB" id="434972at2759"/>
<accession>A0A1Q5Q7G1</accession>
<feature type="region of interest" description="Disordered" evidence="3">
    <location>
        <begin position="1"/>
        <end position="22"/>
    </location>
</feature>
<proteinExistence type="predicted"/>
<keyword evidence="5" id="KW-1185">Reference proteome</keyword>
<dbReference type="GO" id="GO:0003700">
    <property type="term" value="F:DNA-binding transcription factor activity"/>
    <property type="evidence" value="ECO:0007669"/>
    <property type="project" value="TreeGrafter"/>
</dbReference>
<comment type="subcellular location">
    <subcellularLocation>
        <location evidence="1">Nucleus</location>
    </subcellularLocation>
</comment>
<evidence type="ECO:0000256" key="1">
    <source>
        <dbReference type="ARBA" id="ARBA00004123"/>
    </source>
</evidence>
<feature type="compositionally biased region" description="Acidic residues" evidence="3">
    <location>
        <begin position="257"/>
        <end position="277"/>
    </location>
</feature>
<keyword evidence="2" id="KW-0539">Nucleus</keyword>
<feature type="region of interest" description="Disordered" evidence="3">
    <location>
        <begin position="246"/>
        <end position="283"/>
    </location>
</feature>
<name>A0A1Q5Q7G1_TALAT</name>
<evidence type="ECO:0000256" key="2">
    <source>
        <dbReference type="ARBA" id="ARBA00023242"/>
    </source>
</evidence>
<gene>
    <name evidence="4" type="ORF">UA08_08455</name>
</gene>
<evidence type="ECO:0000256" key="3">
    <source>
        <dbReference type="SAM" id="MobiDB-lite"/>
    </source>
</evidence>
<protein>
    <recommendedName>
        <fullName evidence="6">Transcription factor domain-containing protein</fullName>
    </recommendedName>
</protein>
<dbReference type="GeneID" id="31008211"/>
<dbReference type="STRING" id="1441469.A0A1Q5Q7G1"/>
<dbReference type="GO" id="GO:0045944">
    <property type="term" value="P:positive regulation of transcription by RNA polymerase II"/>
    <property type="evidence" value="ECO:0007669"/>
    <property type="project" value="TreeGrafter"/>
</dbReference>
<comment type="caution">
    <text evidence="4">The sequence shown here is derived from an EMBL/GenBank/DDBJ whole genome shotgun (WGS) entry which is preliminary data.</text>
</comment>
<dbReference type="Proteomes" id="UP000214365">
    <property type="component" value="Unassembled WGS sequence"/>
</dbReference>
<dbReference type="AlphaFoldDB" id="A0A1Q5Q7G1"/>
<sequence length="460" mass="51065">MSSSSSPPVSRPLQNLDLDSSPQFPMPDGFVSVMSPLNQMFQLEGNLGPELSFFPDAGVNPSDDTEEFSAHEVSAATDSRAATALSLIPPSVPFLVNGIESRNEHRFFRHFTDVTSRVLTLSTDQDNPILSVILPRSLQDPMILKSLICLGASHLMNHLEPGASENIGLRADKQRLLQQAEHQQVVRAFSLESLRQGSNEKTTELEAVLISALLLCLYEISEGKGNGSWNLRLNSARDLVQHALREEKESGSISETMIEDGLLDDEDDEGNDNEEEGTSPSKSFLDLDINDFLLQFFAYHDVFSNVTVDKPITEDPTPHFSTLIQGHYFSVKQGLKHNQVHMLGVNDGLFDLISRIAALRSYSMGGHVRSAIVISQAVGIWQDLDSWRPPSTTPPLSGDHMKTYDAYITALFTWLFSIIYPDNIHDEKVQMMVRRGIESLVSIKPSGLYTFLLFPLLVHG</sequence>
<evidence type="ECO:0008006" key="6">
    <source>
        <dbReference type="Google" id="ProtNLM"/>
    </source>
</evidence>